<accession>A0A1I7HWT5</accession>
<evidence type="ECO:0000313" key="2">
    <source>
        <dbReference type="Proteomes" id="UP000182649"/>
    </source>
</evidence>
<proteinExistence type="predicted"/>
<name>A0A1I7HWT5_9PROT</name>
<dbReference type="EMBL" id="FPBZ01000012">
    <property type="protein sequence ID" value="SFU65150.1"/>
    <property type="molecule type" value="Genomic_DNA"/>
</dbReference>
<dbReference type="Proteomes" id="UP000182649">
    <property type="component" value="Unassembled WGS sequence"/>
</dbReference>
<evidence type="ECO:0000313" key="1">
    <source>
        <dbReference type="EMBL" id="SFU65150.1"/>
    </source>
</evidence>
<reference evidence="1 2" key="1">
    <citation type="submission" date="2016-10" db="EMBL/GenBank/DDBJ databases">
        <authorList>
            <person name="de Groot N.N."/>
        </authorList>
    </citation>
    <scope>NUCLEOTIDE SEQUENCE [LARGE SCALE GENOMIC DNA]</scope>
    <source>
        <strain evidence="1 2">Nl14</strain>
    </source>
</reference>
<gene>
    <name evidence="1" type="ORF">SAMN05216417_11261</name>
</gene>
<sequence length="167" mass="18680">MKRSAPIQISSGAKNISIPPNIINEIDKIRLVRMRRVMAHSLFTVFCKQIPLKQITGYPYIDNITIDPGRGNAGEGAPGVRVYIAPAEWNPVKRAVVYVYGSCLFCPSFKLEDHRVSKGEKWLYGLINLIGKCCRGDVVRQGGLERLLQTGWFFSRQVVQVSGQSLT</sequence>
<protein>
    <submittedName>
        <fullName evidence="1">Uncharacterized protein</fullName>
    </submittedName>
</protein>
<dbReference type="AlphaFoldDB" id="A0A1I7HWT5"/>
<organism evidence="1 2">
    <name type="scientific">Nitrosospira multiformis</name>
    <dbReference type="NCBI Taxonomy" id="1231"/>
    <lineage>
        <taxon>Bacteria</taxon>
        <taxon>Pseudomonadati</taxon>
        <taxon>Pseudomonadota</taxon>
        <taxon>Betaproteobacteria</taxon>
        <taxon>Nitrosomonadales</taxon>
        <taxon>Nitrosomonadaceae</taxon>
        <taxon>Nitrosospira</taxon>
    </lineage>
</organism>